<evidence type="ECO:0000256" key="3">
    <source>
        <dbReference type="RuleBase" id="RU003737"/>
    </source>
</evidence>
<evidence type="ECO:0000313" key="6">
    <source>
        <dbReference type="EMBL" id="MFL9923631.1"/>
    </source>
</evidence>
<dbReference type="InterPro" id="IPR022643">
    <property type="entry name" value="De-COase2_C"/>
</dbReference>
<dbReference type="Pfam" id="PF02784">
    <property type="entry name" value="Orn_Arg_deC_N"/>
    <property type="match status" value="1"/>
</dbReference>
<organism evidence="6 7">
    <name type="scientific">Herbaspirillum lusitanum</name>
    <dbReference type="NCBI Taxonomy" id="213312"/>
    <lineage>
        <taxon>Bacteria</taxon>
        <taxon>Pseudomonadati</taxon>
        <taxon>Pseudomonadota</taxon>
        <taxon>Betaproteobacteria</taxon>
        <taxon>Burkholderiales</taxon>
        <taxon>Oxalobacteraceae</taxon>
        <taxon>Herbaspirillum</taxon>
    </lineage>
</organism>
<dbReference type="InterPro" id="IPR017530">
    <property type="entry name" value="DCO2ase_PEP1"/>
</dbReference>
<dbReference type="InterPro" id="IPR022644">
    <property type="entry name" value="De-COase2_N"/>
</dbReference>
<comment type="caution">
    <text evidence="6">The sequence shown here is derived from an EMBL/GenBank/DDBJ whole genome shotgun (WGS) entry which is preliminary data.</text>
</comment>
<dbReference type="PANTHER" id="PTHR43727">
    <property type="entry name" value="DIAMINOPIMELATE DECARBOXYLASE"/>
    <property type="match status" value="1"/>
</dbReference>
<dbReference type="Gene3D" id="3.20.20.10">
    <property type="entry name" value="Alanine racemase"/>
    <property type="match status" value="1"/>
</dbReference>
<name>A0ABW9A424_9BURK</name>
<protein>
    <submittedName>
        <fullName evidence="6">Pyridoxal-dependent decarboxylase, exosortase A system-associated</fullName>
    </submittedName>
</protein>
<comment type="cofactor">
    <cofactor evidence="1">
        <name>pyridoxal 5'-phosphate</name>
        <dbReference type="ChEBI" id="CHEBI:597326"/>
    </cofactor>
</comment>
<proteinExistence type="inferred from homology"/>
<dbReference type="InterPro" id="IPR000183">
    <property type="entry name" value="Orn/DAP/Arg_de-COase"/>
</dbReference>
<evidence type="ECO:0000313" key="7">
    <source>
        <dbReference type="Proteomes" id="UP001629246"/>
    </source>
</evidence>
<evidence type="ECO:0000256" key="1">
    <source>
        <dbReference type="ARBA" id="ARBA00001933"/>
    </source>
</evidence>
<dbReference type="InterPro" id="IPR009006">
    <property type="entry name" value="Ala_racemase/Decarboxylase_C"/>
</dbReference>
<feature type="domain" description="Orn/DAP/Arg decarboxylase 2 N-terminal" evidence="5">
    <location>
        <begin position="49"/>
        <end position="294"/>
    </location>
</feature>
<dbReference type="SUPFAM" id="SSF50621">
    <property type="entry name" value="Alanine racemase C-terminal domain-like"/>
    <property type="match status" value="1"/>
</dbReference>
<evidence type="ECO:0000256" key="2">
    <source>
        <dbReference type="ARBA" id="ARBA00022898"/>
    </source>
</evidence>
<dbReference type="Proteomes" id="UP001629246">
    <property type="component" value="Unassembled WGS sequence"/>
</dbReference>
<keyword evidence="7" id="KW-1185">Reference proteome</keyword>
<reference evidence="6 7" key="1">
    <citation type="journal article" date="2024" name="Chem. Sci.">
        <title>Discovery of megapolipeptins by genome mining of a Burkholderiales bacteria collection.</title>
        <authorList>
            <person name="Paulo B.S."/>
            <person name="Recchia M.J.J."/>
            <person name="Lee S."/>
            <person name="Fergusson C.H."/>
            <person name="Romanowski S.B."/>
            <person name="Hernandez A."/>
            <person name="Krull N."/>
            <person name="Liu D.Y."/>
            <person name="Cavanagh H."/>
            <person name="Bos A."/>
            <person name="Gray C.A."/>
            <person name="Murphy B.T."/>
            <person name="Linington R.G."/>
            <person name="Eustaquio A.S."/>
        </authorList>
    </citation>
    <scope>NUCLEOTIDE SEQUENCE [LARGE SCALE GENOMIC DNA]</scope>
    <source>
        <strain evidence="6 7">RL21-008-BIB-A</strain>
    </source>
</reference>
<dbReference type="NCBIfam" id="TIGR03099">
    <property type="entry name" value="dCO2ase_PEP1"/>
    <property type="match status" value="1"/>
</dbReference>
<dbReference type="PANTHER" id="PTHR43727:SF2">
    <property type="entry name" value="GROUP IV DECARBOXYLASE"/>
    <property type="match status" value="1"/>
</dbReference>
<dbReference type="Gene3D" id="2.40.37.10">
    <property type="entry name" value="Lyase, Ornithine Decarboxylase, Chain A, domain 1"/>
    <property type="match status" value="1"/>
</dbReference>
<accession>A0ABW9A424</accession>
<dbReference type="CDD" id="cd06839">
    <property type="entry name" value="PLPDE_III_Btrk_like"/>
    <property type="match status" value="1"/>
</dbReference>
<dbReference type="RefSeq" id="WP_408155456.1">
    <property type="nucleotide sequence ID" value="NZ_JAQQFM010000002.1"/>
</dbReference>
<evidence type="ECO:0000259" key="4">
    <source>
        <dbReference type="Pfam" id="PF00278"/>
    </source>
</evidence>
<keyword evidence="2" id="KW-0663">Pyridoxal phosphate</keyword>
<dbReference type="SUPFAM" id="SSF51419">
    <property type="entry name" value="PLP-binding barrel"/>
    <property type="match status" value="1"/>
</dbReference>
<dbReference type="Pfam" id="PF00278">
    <property type="entry name" value="Orn_DAP_Arg_deC"/>
    <property type="match status" value="1"/>
</dbReference>
<comment type="similarity">
    <text evidence="3">Belongs to the Orn/Lys/Arg decarboxylase class-II family.</text>
</comment>
<dbReference type="InterPro" id="IPR029066">
    <property type="entry name" value="PLP-binding_barrel"/>
</dbReference>
<gene>
    <name evidence="6" type="ORF">PQR62_05115</name>
</gene>
<evidence type="ECO:0000259" key="5">
    <source>
        <dbReference type="Pfam" id="PF02784"/>
    </source>
</evidence>
<dbReference type="PRINTS" id="PR01179">
    <property type="entry name" value="ODADCRBXLASE"/>
</dbReference>
<dbReference type="EMBL" id="JAQQFM010000002">
    <property type="protein sequence ID" value="MFL9923631.1"/>
    <property type="molecule type" value="Genomic_DNA"/>
</dbReference>
<sequence>MTRINKPAHAAQHNFPTVNGCLQIGGMPLTRLAQRVGMTPFYAYDRALLTARVAQLRAALPREISLHYSVKANPMPALVQWMAGLVDGFDVASGGELATVLDTTMPPAAISFAGPGKSLAELRRAVAAGVVIHAESEREINTLADLGQTLGLKPKVSLRINPDFELKSSGMKMGGGAKPFGVDAELAPALLARLATLDVEFHGLQIFSGSQSLDAQAVMDAQSSAFALAFRLAQHAPSPLRSLNIGGGFGIPYFPGDQHLDLAPIGEHLQQWMPRVQAALPDVEVVLELGRYLVGEAGLYVTRVVDRKESRGQVFLVVDGGLHHHLAASGNFGQVIRKNYPVAPALSTGAADEVRETVSVVGPLCTPLDVLAAQMELPRAEAGDLIVVFQSGAYGLSASPTAFLGHPAPAEVLV</sequence>
<feature type="domain" description="Orn/DAP/Arg decarboxylase 2 C-terminal" evidence="4">
    <location>
        <begin position="42"/>
        <end position="392"/>
    </location>
</feature>